<sequence>MHSMFPPGSHDLLGHLKGVEWEGQEHKPSRLCRQPHAGCPEHFPAHSHIVHSLRAEQHWRPSYTLQAQVGSIHSHSPTKHYPRAHCVHRTQRLELHVLQRL</sequence>
<dbReference type="AlphaFoldDB" id="M3YUW4"/>
<evidence type="ECO:0000313" key="1">
    <source>
        <dbReference type="Ensembl" id="ENSMPUP00000015124.1"/>
    </source>
</evidence>
<dbReference type="InParanoid" id="M3YUW4"/>
<dbReference type="HOGENOM" id="CLU_2290762_0_0_1"/>
<name>M3YUW4_MUSPF</name>
<dbReference type="Ensembl" id="ENSMPUT00000015362.1">
    <property type="protein sequence ID" value="ENSMPUP00000015124.1"/>
    <property type="gene ID" value="ENSMPUG00000015233.1"/>
</dbReference>
<accession>M3YUW4</accession>
<organism evidence="1">
    <name type="scientific">Mustela putorius furo</name>
    <name type="common">European domestic ferret</name>
    <name type="synonym">Mustela furo</name>
    <dbReference type="NCBI Taxonomy" id="9669"/>
    <lineage>
        <taxon>Eukaryota</taxon>
        <taxon>Metazoa</taxon>
        <taxon>Chordata</taxon>
        <taxon>Craniata</taxon>
        <taxon>Vertebrata</taxon>
        <taxon>Euteleostomi</taxon>
        <taxon>Mammalia</taxon>
        <taxon>Eutheria</taxon>
        <taxon>Laurasiatheria</taxon>
        <taxon>Carnivora</taxon>
        <taxon>Caniformia</taxon>
        <taxon>Musteloidea</taxon>
        <taxon>Mustelidae</taxon>
        <taxon>Mustelinae</taxon>
        <taxon>Mustela</taxon>
    </lineage>
</organism>
<dbReference type="EMBL" id="AEYP01001539">
    <property type="status" value="NOT_ANNOTATED_CDS"/>
    <property type="molecule type" value="Genomic_DNA"/>
</dbReference>
<protein>
    <submittedName>
        <fullName evidence="1">Uncharacterized protein</fullName>
    </submittedName>
</protein>
<proteinExistence type="predicted"/>
<reference evidence="1" key="1">
    <citation type="submission" date="2024-06" db="UniProtKB">
        <authorList>
            <consortium name="Ensembl"/>
        </authorList>
    </citation>
    <scope>IDENTIFICATION</scope>
</reference>